<gene>
    <name evidence="1" type="ORF">DVH24_028041</name>
</gene>
<comment type="caution">
    <text evidence="1">The sequence shown here is derived from an EMBL/GenBank/DDBJ whole genome shotgun (WGS) entry which is preliminary data.</text>
</comment>
<proteinExistence type="predicted"/>
<organism evidence="1 2">
    <name type="scientific">Malus domestica</name>
    <name type="common">Apple</name>
    <name type="synonym">Pyrus malus</name>
    <dbReference type="NCBI Taxonomy" id="3750"/>
    <lineage>
        <taxon>Eukaryota</taxon>
        <taxon>Viridiplantae</taxon>
        <taxon>Streptophyta</taxon>
        <taxon>Embryophyta</taxon>
        <taxon>Tracheophyta</taxon>
        <taxon>Spermatophyta</taxon>
        <taxon>Magnoliopsida</taxon>
        <taxon>eudicotyledons</taxon>
        <taxon>Gunneridae</taxon>
        <taxon>Pentapetalae</taxon>
        <taxon>rosids</taxon>
        <taxon>fabids</taxon>
        <taxon>Rosales</taxon>
        <taxon>Rosaceae</taxon>
        <taxon>Amygdaloideae</taxon>
        <taxon>Maleae</taxon>
        <taxon>Malus</taxon>
    </lineage>
</organism>
<reference evidence="1 2" key="1">
    <citation type="submission" date="2018-10" db="EMBL/GenBank/DDBJ databases">
        <title>A high-quality apple genome assembly.</title>
        <authorList>
            <person name="Hu J."/>
        </authorList>
    </citation>
    <scope>NUCLEOTIDE SEQUENCE [LARGE SCALE GENOMIC DNA]</scope>
    <source>
        <strain evidence="2">cv. HFTH1</strain>
        <tissue evidence="1">Young leaf</tissue>
    </source>
</reference>
<protein>
    <submittedName>
        <fullName evidence="1">Uncharacterized protein</fullName>
    </submittedName>
</protein>
<evidence type="ECO:0000313" key="1">
    <source>
        <dbReference type="EMBL" id="RXH67894.1"/>
    </source>
</evidence>
<keyword evidence="2" id="KW-1185">Reference proteome</keyword>
<evidence type="ECO:0000313" key="2">
    <source>
        <dbReference type="Proteomes" id="UP000290289"/>
    </source>
</evidence>
<sequence>MLRCGQVAYFSPNRPLEVPDSRFGSDPKLPQQALEGQGWVGCRAVGGVQNQEHQGGALRDMTQFEASVLSLIKSHIFLAIDFELSIDSSGEDDWFKLALLLVGLQCL</sequence>
<dbReference type="AlphaFoldDB" id="A0A498HC84"/>
<name>A0A498HC84_MALDO</name>
<dbReference type="EMBL" id="RDQH01000343">
    <property type="protein sequence ID" value="RXH67894.1"/>
    <property type="molecule type" value="Genomic_DNA"/>
</dbReference>
<accession>A0A498HC84</accession>
<dbReference type="Proteomes" id="UP000290289">
    <property type="component" value="Chromosome 17"/>
</dbReference>